<feature type="signal peptide" evidence="2">
    <location>
        <begin position="1"/>
        <end position="20"/>
    </location>
</feature>
<protein>
    <submittedName>
        <fullName evidence="3">Uncharacterized protein</fullName>
    </submittedName>
</protein>
<accession>A0A7C3GA64</accession>
<evidence type="ECO:0000256" key="2">
    <source>
        <dbReference type="SAM" id="SignalP"/>
    </source>
</evidence>
<dbReference type="AlphaFoldDB" id="A0A7C3GA64"/>
<proteinExistence type="predicted"/>
<name>A0A7C3GA64_9BACT</name>
<gene>
    <name evidence="3" type="ORF">ENJ67_02475</name>
</gene>
<reference evidence="3" key="1">
    <citation type="journal article" date="2020" name="mSystems">
        <title>Genome- and Community-Level Interaction Insights into Carbon Utilization and Element Cycling Functions of Hydrothermarchaeota in Hydrothermal Sediment.</title>
        <authorList>
            <person name="Zhou Z."/>
            <person name="Liu Y."/>
            <person name="Xu W."/>
            <person name="Pan J."/>
            <person name="Luo Z.H."/>
            <person name="Li M."/>
        </authorList>
    </citation>
    <scope>NUCLEOTIDE SEQUENCE [LARGE SCALE GENOMIC DNA]</scope>
    <source>
        <strain evidence="3">HyVt-507</strain>
    </source>
</reference>
<feature type="chain" id="PRO_5028182004" evidence="2">
    <location>
        <begin position="21"/>
        <end position="94"/>
    </location>
</feature>
<keyword evidence="1" id="KW-0175">Coiled coil</keyword>
<evidence type="ECO:0000256" key="1">
    <source>
        <dbReference type="SAM" id="Coils"/>
    </source>
</evidence>
<dbReference type="EMBL" id="DRNH01000133">
    <property type="protein sequence ID" value="HFB53576.1"/>
    <property type="molecule type" value="Genomic_DNA"/>
</dbReference>
<dbReference type="Proteomes" id="UP000886390">
    <property type="component" value="Unassembled WGS sequence"/>
</dbReference>
<comment type="caution">
    <text evidence="3">The sequence shown here is derived from an EMBL/GenBank/DDBJ whole genome shotgun (WGS) entry which is preliminary data.</text>
</comment>
<sequence>MKKIFILVLATLLGASILSAKSAEHKKVKKENLKEKHLKEQMEREKKFAKEQKFYKGKEYDLSAQKVDPKDLDSIQVIEPENDFDMTDVYRDDI</sequence>
<keyword evidence="2" id="KW-0732">Signal</keyword>
<feature type="coiled-coil region" evidence="1">
    <location>
        <begin position="20"/>
        <end position="52"/>
    </location>
</feature>
<evidence type="ECO:0000313" key="3">
    <source>
        <dbReference type="EMBL" id="HFB53576.1"/>
    </source>
</evidence>
<organism evidence="3">
    <name type="scientific">Sulfurimonas autotrophica</name>
    <dbReference type="NCBI Taxonomy" id="202747"/>
    <lineage>
        <taxon>Bacteria</taxon>
        <taxon>Pseudomonadati</taxon>
        <taxon>Campylobacterota</taxon>
        <taxon>Epsilonproteobacteria</taxon>
        <taxon>Campylobacterales</taxon>
        <taxon>Sulfurimonadaceae</taxon>
        <taxon>Sulfurimonas</taxon>
    </lineage>
</organism>